<reference evidence="1 2" key="1">
    <citation type="submission" date="2024-02" db="EMBL/GenBank/DDBJ databases">
        <title>Deinococcus caeni NBRC 101312.</title>
        <authorList>
            <person name="Ichikawa N."/>
            <person name="Katano-Makiyama Y."/>
            <person name="Hidaka K."/>
        </authorList>
    </citation>
    <scope>NUCLEOTIDE SEQUENCE [LARGE SCALE GENOMIC DNA]</scope>
    <source>
        <strain evidence="1 2">NBRC 101312</strain>
    </source>
</reference>
<proteinExistence type="predicted"/>
<gene>
    <name evidence="1" type="ORF">Dcae01_01924</name>
</gene>
<comment type="caution">
    <text evidence="1">The sequence shown here is derived from an EMBL/GenBank/DDBJ whole genome shotgun (WGS) entry which is preliminary data.</text>
</comment>
<evidence type="ECO:0000313" key="1">
    <source>
        <dbReference type="EMBL" id="GAA5440411.1"/>
    </source>
</evidence>
<dbReference type="EMBL" id="BAABQU010000021">
    <property type="protein sequence ID" value="GAA5440411.1"/>
    <property type="molecule type" value="Genomic_DNA"/>
</dbReference>
<dbReference type="SUPFAM" id="SSF159941">
    <property type="entry name" value="MM3350-like"/>
    <property type="match status" value="1"/>
</dbReference>
<dbReference type="InterPro" id="IPR024047">
    <property type="entry name" value="MM3350-like_sf"/>
</dbReference>
<organism evidence="1 2">
    <name type="scientific">Deinococcus caeni</name>
    <dbReference type="NCBI Taxonomy" id="569127"/>
    <lineage>
        <taxon>Bacteria</taxon>
        <taxon>Thermotogati</taxon>
        <taxon>Deinococcota</taxon>
        <taxon>Deinococci</taxon>
        <taxon>Deinococcales</taxon>
        <taxon>Deinococcaceae</taxon>
        <taxon>Deinococcus</taxon>
    </lineage>
</organism>
<name>A0ABP9UCB6_9DEIO</name>
<sequence length="275" mass="31476">MTRPRTVLPAVESRLTGVAHPRNQLKRQLKKELAALTAPDTAAMRPGLWLSVTAAPFVLHVAVRDDTTLEDMDAFLREVWMECCGHLSLFEFRQKNEQTVLYLADPEEEEDEFELRDAYFPDMTDDEWLKMNAQVRANAPLQKPLTVTVREAMDGVPDLRYEYDMGTTTRCVLKVEAELTLPWPEGRTVRLLARNARPDWLCRECGEAATKLCIMGECWDDGYAKFCAKHARTHSRKVHPREGGDSWMIAPLSNSPRDPCCGYFEHPGSEKDYVW</sequence>
<evidence type="ECO:0000313" key="2">
    <source>
        <dbReference type="Proteomes" id="UP001423409"/>
    </source>
</evidence>
<protein>
    <submittedName>
        <fullName evidence="1">Uncharacterized protein</fullName>
    </submittedName>
</protein>
<accession>A0ABP9UCB6</accession>
<dbReference type="RefSeq" id="WP_345444988.1">
    <property type="nucleotide sequence ID" value="NZ_BAABQU010000021.1"/>
</dbReference>
<dbReference type="Proteomes" id="UP001423409">
    <property type="component" value="Unassembled WGS sequence"/>
</dbReference>
<keyword evidence="2" id="KW-1185">Reference proteome</keyword>